<dbReference type="InterPro" id="IPR000653">
    <property type="entry name" value="DegT/StrS_aminotransferase"/>
</dbReference>
<protein>
    <submittedName>
        <fullName evidence="4">DegT/DnrJ/EryC1/StrS family aminotransferase</fullName>
        <ecNumber evidence="4">2.6.1.-</ecNumber>
    </submittedName>
</protein>
<dbReference type="InterPro" id="IPR015422">
    <property type="entry name" value="PyrdxlP-dep_Trfase_small"/>
</dbReference>
<dbReference type="PIRSF" id="PIRSF000390">
    <property type="entry name" value="PLP_StrS"/>
    <property type="match status" value="1"/>
</dbReference>
<keyword evidence="5" id="KW-1185">Reference proteome</keyword>
<dbReference type="InterPro" id="IPR015424">
    <property type="entry name" value="PyrdxlP-dep_Trfase"/>
</dbReference>
<dbReference type="CDD" id="cd00616">
    <property type="entry name" value="AHBA_syn"/>
    <property type="match status" value="1"/>
</dbReference>
<reference evidence="4 5" key="1">
    <citation type="submission" date="2023-10" db="EMBL/GenBank/DDBJ databases">
        <title>Genome sequencing of the isolated polysaccharide-producing bacterium Kosakonia sacchari KS2022.</title>
        <authorList>
            <person name="Yi X."/>
        </authorList>
    </citation>
    <scope>NUCLEOTIDE SEQUENCE [LARGE SCALE GENOMIC DNA]</scope>
    <source>
        <strain evidence="4 5">KS2022</strain>
    </source>
</reference>
<evidence type="ECO:0000256" key="2">
    <source>
        <dbReference type="ARBA" id="ARBA00037999"/>
    </source>
</evidence>
<evidence type="ECO:0000313" key="4">
    <source>
        <dbReference type="EMBL" id="WOZ78997.1"/>
    </source>
</evidence>
<dbReference type="GO" id="GO:0008483">
    <property type="term" value="F:transaminase activity"/>
    <property type="evidence" value="ECO:0007669"/>
    <property type="project" value="UniProtKB-KW"/>
</dbReference>
<dbReference type="RefSeq" id="WP_305735583.1">
    <property type="nucleotide sequence ID" value="NZ_CP137744.1"/>
</dbReference>
<dbReference type="PANTHER" id="PTHR30244">
    <property type="entry name" value="TRANSAMINASE"/>
    <property type="match status" value="1"/>
</dbReference>
<dbReference type="EMBL" id="CP137744">
    <property type="protein sequence ID" value="WOZ78997.1"/>
    <property type="molecule type" value="Genomic_DNA"/>
</dbReference>
<gene>
    <name evidence="4" type="ORF">Q8Y70_08075</name>
</gene>
<proteinExistence type="inferred from homology"/>
<dbReference type="Pfam" id="PF01041">
    <property type="entry name" value="DegT_DnrJ_EryC1"/>
    <property type="match status" value="1"/>
</dbReference>
<comment type="similarity">
    <text evidence="2 3">Belongs to the DegT/DnrJ/EryC1 family.</text>
</comment>
<dbReference type="InterPro" id="IPR015421">
    <property type="entry name" value="PyrdxlP-dep_Trfase_major"/>
</dbReference>
<keyword evidence="4" id="KW-0808">Transferase</keyword>
<dbReference type="EC" id="2.6.1.-" evidence="4"/>
<dbReference type="Proteomes" id="UP001302368">
    <property type="component" value="Chromosome"/>
</dbReference>
<accession>A0ABZ0MVF7</accession>
<evidence type="ECO:0000256" key="3">
    <source>
        <dbReference type="RuleBase" id="RU004508"/>
    </source>
</evidence>
<evidence type="ECO:0000313" key="5">
    <source>
        <dbReference type="Proteomes" id="UP001302368"/>
    </source>
</evidence>
<sequence>MLPLVKVYMPPKERLLPVLEDVLYKGMLAEGQHVYDFEAAFKKKFGIEGSVLGMSSGTGALHAALILAGVKAGDEVISTSMTAEPTNLSILYTGAKQVFADVINTSGNISAASIEQKITNKTKAILVVHYAGYPVQLEAISAVAKKYNLPLIEDCAHALGATYNNKTVGNYGDYAIFSFQAIKHMTTIDGGVLVLKNQEQLTQAKKIRWFGMEKGVDRTKVNITDIGYKYNMSNVTGALGMLQLEYVDNVISAHVNNGRYYDERLAKVSGIESGTFDDIAVPSYWLYTLMSDDWEDIQRKLNEKGVMASKLHRPNHFHSIFNSPGLQLPELDTFYKKLLHIPCGWWVTEEIRETIIDTIERG</sequence>
<dbReference type="SUPFAM" id="SSF53383">
    <property type="entry name" value="PLP-dependent transferases"/>
    <property type="match status" value="1"/>
</dbReference>
<keyword evidence="1 3" id="KW-0663">Pyridoxal phosphate</keyword>
<organism evidence="4 5">
    <name type="scientific">Kosakonia sacchari</name>
    <dbReference type="NCBI Taxonomy" id="1158459"/>
    <lineage>
        <taxon>Bacteria</taxon>
        <taxon>Pseudomonadati</taxon>
        <taxon>Pseudomonadota</taxon>
        <taxon>Gammaproteobacteria</taxon>
        <taxon>Enterobacterales</taxon>
        <taxon>Enterobacteriaceae</taxon>
        <taxon>Kosakonia</taxon>
    </lineage>
</organism>
<dbReference type="Gene3D" id="3.40.640.10">
    <property type="entry name" value="Type I PLP-dependent aspartate aminotransferase-like (Major domain)"/>
    <property type="match status" value="1"/>
</dbReference>
<evidence type="ECO:0000256" key="1">
    <source>
        <dbReference type="ARBA" id="ARBA00022898"/>
    </source>
</evidence>
<dbReference type="Gene3D" id="3.90.1150.10">
    <property type="entry name" value="Aspartate Aminotransferase, domain 1"/>
    <property type="match status" value="1"/>
</dbReference>
<name>A0ABZ0MVF7_9ENTR</name>
<dbReference type="PANTHER" id="PTHR30244:SF34">
    <property type="entry name" value="DTDP-4-AMINO-4,6-DIDEOXYGALACTOSE TRANSAMINASE"/>
    <property type="match status" value="1"/>
</dbReference>
<keyword evidence="4" id="KW-0032">Aminotransferase</keyword>